<dbReference type="CDD" id="cd09917">
    <property type="entry name" value="F-box_SF"/>
    <property type="match status" value="1"/>
</dbReference>
<dbReference type="Pfam" id="PF00646">
    <property type="entry name" value="F-box"/>
    <property type="match status" value="1"/>
</dbReference>
<dbReference type="InterPro" id="IPR036047">
    <property type="entry name" value="F-box-like_dom_sf"/>
</dbReference>
<dbReference type="InterPro" id="IPR050796">
    <property type="entry name" value="SCF_F-box_component"/>
</dbReference>
<dbReference type="Pfam" id="PF07646">
    <property type="entry name" value="Kelch_2"/>
    <property type="match status" value="1"/>
</dbReference>
<dbReference type="SMART" id="SM00256">
    <property type="entry name" value="FBOX"/>
    <property type="match status" value="1"/>
</dbReference>
<dbReference type="Gene3D" id="1.20.1280.50">
    <property type="match status" value="1"/>
</dbReference>
<proteinExistence type="predicted"/>
<feature type="domain" description="F-box" evidence="1">
    <location>
        <begin position="3"/>
        <end position="49"/>
    </location>
</feature>
<dbReference type="EMBL" id="JBJUIK010000014">
    <property type="protein sequence ID" value="KAL3505055.1"/>
    <property type="molecule type" value="Genomic_DNA"/>
</dbReference>
<evidence type="ECO:0000259" key="1">
    <source>
        <dbReference type="PROSITE" id="PS50181"/>
    </source>
</evidence>
<dbReference type="PANTHER" id="PTHR31672:SF12">
    <property type="entry name" value="F-BOX DOMAIN-CONTAINING PROTEIN"/>
    <property type="match status" value="1"/>
</dbReference>
<dbReference type="InterPro" id="IPR015915">
    <property type="entry name" value="Kelch-typ_b-propeller"/>
</dbReference>
<dbReference type="PANTHER" id="PTHR31672">
    <property type="entry name" value="BNACNNG10540D PROTEIN"/>
    <property type="match status" value="1"/>
</dbReference>
<sequence length="362" mass="41304">MDPEIWSRLPEELLDHVLSCLPLKTFLSLGSTCKHFKSLVFSPPFISKHSPDSSSDSSSSSSSPFSSFLLLSHPQFHCKCPLFDTSHNAWRNLPLTYSSILSCASSSTLLSISNGRLCFYHPTFSTFFICNLLSRSSRVVESPKFSSTFESLTLVSTSSGYKLLMLSSLGSSNAALVYDSGTHLWRQFEGNNQILYNQEGVFYKGLLYFITTDPFRIVSFDLESGSWGRSVIELPNELAFARLVSDGNRKLYLIGGIGSNGISKSMKLWELSGDGENWTEVERVPELMVRKFVSVCYHKYEHVYCFWHQGLLCVCCYTWPEILYYKVSRRTWHWLPKCPMLPEKWSCGFKWFSFVPQLYTFA</sequence>
<protein>
    <recommendedName>
        <fullName evidence="1">F-box domain-containing protein</fullName>
    </recommendedName>
</protein>
<evidence type="ECO:0000313" key="3">
    <source>
        <dbReference type="Proteomes" id="UP001630127"/>
    </source>
</evidence>
<reference evidence="2 3" key="1">
    <citation type="submission" date="2024-11" db="EMBL/GenBank/DDBJ databases">
        <title>A near-complete genome assembly of Cinchona calisaya.</title>
        <authorList>
            <person name="Lian D.C."/>
            <person name="Zhao X.W."/>
            <person name="Wei L."/>
        </authorList>
    </citation>
    <scope>NUCLEOTIDE SEQUENCE [LARGE SCALE GENOMIC DNA]</scope>
    <source>
        <tissue evidence="2">Nenye</tissue>
    </source>
</reference>
<comment type="caution">
    <text evidence="2">The sequence shown here is derived from an EMBL/GenBank/DDBJ whole genome shotgun (WGS) entry which is preliminary data.</text>
</comment>
<name>A0ABD2YCQ8_9GENT</name>
<dbReference type="Proteomes" id="UP001630127">
    <property type="component" value="Unassembled WGS sequence"/>
</dbReference>
<dbReference type="Gene3D" id="2.120.10.80">
    <property type="entry name" value="Kelch-type beta propeller"/>
    <property type="match status" value="1"/>
</dbReference>
<keyword evidence="3" id="KW-1185">Reference proteome</keyword>
<accession>A0ABD2YCQ8</accession>
<dbReference type="PROSITE" id="PS50181">
    <property type="entry name" value="FBOX"/>
    <property type="match status" value="1"/>
</dbReference>
<evidence type="ECO:0000313" key="2">
    <source>
        <dbReference type="EMBL" id="KAL3505055.1"/>
    </source>
</evidence>
<dbReference type="InterPro" id="IPR001810">
    <property type="entry name" value="F-box_dom"/>
</dbReference>
<dbReference type="SUPFAM" id="SSF117281">
    <property type="entry name" value="Kelch motif"/>
    <property type="match status" value="1"/>
</dbReference>
<dbReference type="FunFam" id="2.120.10.80:FF:000169">
    <property type="entry name" value="F-box family protein"/>
    <property type="match status" value="1"/>
</dbReference>
<dbReference type="SUPFAM" id="SSF81383">
    <property type="entry name" value="F-box domain"/>
    <property type="match status" value="1"/>
</dbReference>
<dbReference type="InterPro" id="IPR011498">
    <property type="entry name" value="Kelch_2"/>
</dbReference>
<organism evidence="2 3">
    <name type="scientific">Cinchona calisaya</name>
    <dbReference type="NCBI Taxonomy" id="153742"/>
    <lineage>
        <taxon>Eukaryota</taxon>
        <taxon>Viridiplantae</taxon>
        <taxon>Streptophyta</taxon>
        <taxon>Embryophyta</taxon>
        <taxon>Tracheophyta</taxon>
        <taxon>Spermatophyta</taxon>
        <taxon>Magnoliopsida</taxon>
        <taxon>eudicotyledons</taxon>
        <taxon>Gunneridae</taxon>
        <taxon>Pentapetalae</taxon>
        <taxon>asterids</taxon>
        <taxon>lamiids</taxon>
        <taxon>Gentianales</taxon>
        <taxon>Rubiaceae</taxon>
        <taxon>Cinchonoideae</taxon>
        <taxon>Cinchoneae</taxon>
        <taxon>Cinchona</taxon>
    </lineage>
</organism>
<dbReference type="AlphaFoldDB" id="A0ABD2YCQ8"/>
<gene>
    <name evidence="2" type="ORF">ACH5RR_034896</name>
</gene>